<dbReference type="AlphaFoldDB" id="A0A7Y2E6S5"/>
<gene>
    <name evidence="2" type="ORF">HKN21_01370</name>
</gene>
<dbReference type="InterPro" id="IPR011042">
    <property type="entry name" value="6-blade_b-propeller_TolB-like"/>
</dbReference>
<name>A0A7Y2E6S5_UNCEI</name>
<dbReference type="EMBL" id="JABDJR010000049">
    <property type="protein sequence ID" value="NNF05387.1"/>
    <property type="molecule type" value="Genomic_DNA"/>
</dbReference>
<protein>
    <recommendedName>
        <fullName evidence="4">SMP-30/Gluconolactonase/LRE-like region domain-containing protein</fullName>
    </recommendedName>
</protein>
<evidence type="ECO:0000313" key="2">
    <source>
        <dbReference type="EMBL" id="NNF05387.1"/>
    </source>
</evidence>
<dbReference type="Gene3D" id="2.60.40.10">
    <property type="entry name" value="Immunoglobulins"/>
    <property type="match status" value="1"/>
</dbReference>
<keyword evidence="1" id="KW-0732">Signal</keyword>
<sequence length="503" mass="53019">MRLVASFALLLFLTFSLTAPAEAQECCSYSIEGFVFADLNADGIMNGADYGLVGWTVEAFNLTTGTAFASAVTGPGGYYLFPPSAVLPCTSPYGLREVVQSPWIQTSPTNPNFLTLSLGACDNSVFGPFNFGNCGDAYKLYTLDADFNQGNLNGLITNSDQLEISPTPTTFGFGWIANADEGTISKIDMATGNELARYYTGPPDGAGKYAYLYPSRTVVDEDGNCWVANRTGSGRLPSVTQILANGAIDLNGDNQLTTSGDCCPADGQITLGTAEILPWGQDEAVIRHYQIGTTVNNFARGLAIDKGGFLWVGLSSDLRIAKLRPDHPTAIYGSHQPQTTVPEEASVPLCTQPNSCQVPYGIALSPNGFLYVSTIGSLAFEIDPGLNSGGTAAGPAVTQNYINHGPDRNYGIAVDQDCIVWLAKYGGSPGSTQGCIRWDPTVGVNNPALGFTNSVGTTQGGGRGITVDFNGDIWMATNDTDGVTKFNNANPPVVLGNYGTAII</sequence>
<reference evidence="2 3" key="1">
    <citation type="submission" date="2020-03" db="EMBL/GenBank/DDBJ databases">
        <title>Metabolic flexibility allows generalist bacteria to become dominant in a frequently disturbed ecosystem.</title>
        <authorList>
            <person name="Chen Y.-J."/>
            <person name="Leung P.M."/>
            <person name="Bay S.K."/>
            <person name="Hugenholtz P."/>
            <person name="Kessler A.J."/>
            <person name="Shelley G."/>
            <person name="Waite D.W."/>
            <person name="Cook P.L."/>
            <person name="Greening C."/>
        </authorList>
    </citation>
    <scope>NUCLEOTIDE SEQUENCE [LARGE SCALE GENOMIC DNA]</scope>
    <source>
        <strain evidence="2">SS_bin_28</strain>
    </source>
</reference>
<organism evidence="2 3">
    <name type="scientific">Eiseniibacteriota bacterium</name>
    <dbReference type="NCBI Taxonomy" id="2212470"/>
    <lineage>
        <taxon>Bacteria</taxon>
        <taxon>Candidatus Eiseniibacteriota</taxon>
    </lineage>
</organism>
<accession>A0A7Y2E6S5</accession>
<evidence type="ECO:0000313" key="3">
    <source>
        <dbReference type="Proteomes" id="UP000547674"/>
    </source>
</evidence>
<dbReference type="SUPFAM" id="SSF117074">
    <property type="entry name" value="Hypothetical protein PA1324"/>
    <property type="match status" value="1"/>
</dbReference>
<feature type="chain" id="PRO_5030880023" description="SMP-30/Gluconolactonase/LRE-like region domain-containing protein" evidence="1">
    <location>
        <begin position="24"/>
        <end position="503"/>
    </location>
</feature>
<proteinExistence type="predicted"/>
<comment type="caution">
    <text evidence="2">The sequence shown here is derived from an EMBL/GenBank/DDBJ whole genome shotgun (WGS) entry which is preliminary data.</text>
</comment>
<feature type="signal peptide" evidence="1">
    <location>
        <begin position="1"/>
        <end position="23"/>
    </location>
</feature>
<dbReference type="Proteomes" id="UP000547674">
    <property type="component" value="Unassembled WGS sequence"/>
</dbReference>
<evidence type="ECO:0000256" key="1">
    <source>
        <dbReference type="SAM" id="SignalP"/>
    </source>
</evidence>
<feature type="non-terminal residue" evidence="2">
    <location>
        <position position="503"/>
    </location>
</feature>
<dbReference type="SUPFAM" id="SSF101898">
    <property type="entry name" value="NHL repeat"/>
    <property type="match status" value="1"/>
</dbReference>
<evidence type="ECO:0008006" key="4">
    <source>
        <dbReference type="Google" id="ProtNLM"/>
    </source>
</evidence>
<dbReference type="InterPro" id="IPR013783">
    <property type="entry name" value="Ig-like_fold"/>
</dbReference>
<dbReference type="Gene3D" id="2.120.10.30">
    <property type="entry name" value="TolB, C-terminal domain"/>
    <property type="match status" value="1"/>
</dbReference>